<evidence type="ECO:0008006" key="3">
    <source>
        <dbReference type="Google" id="ProtNLM"/>
    </source>
</evidence>
<protein>
    <recommendedName>
        <fullName evidence="3">DUF4252 domain-containing protein</fullName>
    </recommendedName>
</protein>
<name>A0ABP7YGA8_9SPHI</name>
<evidence type="ECO:0000313" key="1">
    <source>
        <dbReference type="EMBL" id="GAA4135629.1"/>
    </source>
</evidence>
<dbReference type="EMBL" id="BAAAZI010000006">
    <property type="protein sequence ID" value="GAA4135629.1"/>
    <property type="molecule type" value="Genomic_DNA"/>
</dbReference>
<dbReference type="Pfam" id="PF14060">
    <property type="entry name" value="DUF4252"/>
    <property type="match status" value="1"/>
</dbReference>
<proteinExistence type="predicted"/>
<gene>
    <name evidence="1" type="ORF">GCM10022216_09690</name>
</gene>
<keyword evidence="2" id="KW-1185">Reference proteome</keyword>
<reference evidence="2" key="1">
    <citation type="journal article" date="2019" name="Int. J. Syst. Evol. Microbiol.">
        <title>The Global Catalogue of Microorganisms (GCM) 10K type strain sequencing project: providing services to taxonomists for standard genome sequencing and annotation.</title>
        <authorList>
            <consortium name="The Broad Institute Genomics Platform"/>
            <consortium name="The Broad Institute Genome Sequencing Center for Infectious Disease"/>
            <person name="Wu L."/>
            <person name="Ma J."/>
        </authorList>
    </citation>
    <scope>NUCLEOTIDE SEQUENCE [LARGE SCALE GENOMIC DNA]</scope>
    <source>
        <strain evidence="2">JCM 16704</strain>
    </source>
</reference>
<comment type="caution">
    <text evidence="1">The sequence shown here is derived from an EMBL/GenBank/DDBJ whole genome shotgun (WGS) entry which is preliminary data.</text>
</comment>
<organism evidence="1 2">
    <name type="scientific">Sphingobacterium kyonggiense</name>
    <dbReference type="NCBI Taxonomy" id="714075"/>
    <lineage>
        <taxon>Bacteria</taxon>
        <taxon>Pseudomonadati</taxon>
        <taxon>Bacteroidota</taxon>
        <taxon>Sphingobacteriia</taxon>
        <taxon>Sphingobacteriales</taxon>
        <taxon>Sphingobacteriaceae</taxon>
        <taxon>Sphingobacterium</taxon>
    </lineage>
</organism>
<dbReference type="Proteomes" id="UP001500101">
    <property type="component" value="Unassembled WGS sequence"/>
</dbReference>
<sequence>MAFVDRSQLSREAEVVSIKVPGLLMKAFLRGEIKELKEEDPMLALAVKKIKGIKIMAIEGGGDGHRIYQDFSKYLNKKKFEEMMSIYSDGAKISINTLMKGDRIKNVLLGVVDDEDHVFIDMKTDLDLNELNQLVEHYEKIHPDKKKTSEASVD</sequence>
<evidence type="ECO:0000313" key="2">
    <source>
        <dbReference type="Proteomes" id="UP001500101"/>
    </source>
</evidence>
<accession>A0ABP7YGA8</accession>
<dbReference type="InterPro" id="IPR025348">
    <property type="entry name" value="DUF4252"/>
</dbReference>